<name>A0ACA9Y4W2_9ASCO</name>
<protein>
    <submittedName>
        <fullName evidence="1">Bud site selection protein 3</fullName>
    </submittedName>
</protein>
<comment type="caution">
    <text evidence="1">The sequence shown here is derived from an EMBL/GenBank/DDBJ whole genome shotgun (WGS) entry which is preliminary data.</text>
</comment>
<gene>
    <name evidence="1" type="ORF">CLIB1444_03S01508</name>
</gene>
<keyword evidence="2" id="KW-1185">Reference proteome</keyword>
<accession>A0ACA9Y4W2</accession>
<evidence type="ECO:0000313" key="1">
    <source>
        <dbReference type="EMBL" id="CAH6719969.1"/>
    </source>
</evidence>
<evidence type="ECO:0000313" key="2">
    <source>
        <dbReference type="Proteomes" id="UP001152531"/>
    </source>
</evidence>
<sequence length="1400" mass="159225">MSIYQRYASGEAEAGVKTPGNDDAITIFPLSGRLELTKASDFASKTTEEWINIFPNAAYFCGYDESLFGHLIIMVYENPLTERICTVSITKFGVTLYNDLILNENSRFFPACENLLPIHKSSKVRKALAITNLKNYNKLVNHPGNFDITRRWDETTAGILASKMNLLVDKKPNEFGNKLLQMGLITTHSMNSYLFDVVYDNDDPKKFDDNNKLVYLLGDQLDQLFDPLLEYSPETLESTYNIPSGSYDIPKTNDKIQLIVEELIGIQTNFTMNLVSLLQNFIIPLRIFILSSSDANGITKINHVFPPTIDEITRINCVLHDCLTRAKSFGYVEIFKVFGMILPYFYKPFIRHEANLKNFKVRFNHFHKKYEARIFKSKDINPTDFSINAIDSIITGSLLELPKLKLVLVRLYESVTKTTTKEELSTIDYYYNMAINIIDAFGGEDNEVSQYHADNGYSHERFNSKTRIFTPTGKILTELATNWPTDLQYGWLSRKVIGIFELKNIKPSNELFYDIEILIIFSDHLLFLRIVDDTYYVQDNDMKNLISIPDILMHSLVNEKPLPTLSTFPKMEVSYWCSINDVTVTTYKSFSSTTTSEEDFLRFFIANSENATDDSNFCRNYELLKSKKGFEVIELVNKAKILNKKQPFHLFRSNTSNLSLYSTAHTAINYDNEIVKSPIVLLLNLSTDSVNHYFEKNPQIFLIFTVNYTFDGDVQLIGFNRNGNVEVNEVVADSEFQKTLGLWMGSYINSYFNSFTTVTELMIRSNHMDLEYFLLQFQRYNSHEVREKVRERVREKVRGKKNKSVVSTIEKELPKNVDPVTDEVSKAVLSESQIPEVDAVKVKKKRGSFFRRLFGSKKSADVEFKELYKPQPTLQVNRKNSVSNSVIAPVVVNETSKPESSTVPMSKEESYDDMEPNFDNTNSQHLRNVSNAETVQYIQSPHKPQLQFVSEGMSTPVDSSRISPPLEEQPPLSPMDMEVKSVQSQKIQPVEPVHQSSQTAPLLTIKPKSRTKTQAKEKNPPKIQNSGPFIKPITTKPIVSQPQAKPQPKKPFKELFDSSESLDKRPLSEAFESDFEPDEFSRIAQEHFKLPYPEPQPIGYETPIQITQKTMTSPGTPRNPSLDVKSNFEFPRNDGKTFSDNVINDAIISTQSAMTKDTELASPAFTNDLDCDDDEANWIIFSRESSTNSLVGPISKFQYAVPNFSRTSSQRDGSFANAIRDVSAADSFRAQIEYFNSQISAKEPEGSVSSFTPSEVALNFSREIEQNFSSSGPKGYKYETAPKAKPEVFKSDFRSSRRASDANEIAKRFSGMTQSSIDDDEYFSPEEFTPKIKNKEFEHKGFEHGSFSSENTIINELLDQKVPVVTGASGVEDDGKNDFFLNQFGSMAYLSDILNGNVEI</sequence>
<dbReference type="EMBL" id="CALSDN010000003">
    <property type="protein sequence ID" value="CAH6719969.1"/>
    <property type="molecule type" value="Genomic_DNA"/>
</dbReference>
<organism evidence="1 2">
    <name type="scientific">[Candida] jaroonii</name>
    <dbReference type="NCBI Taxonomy" id="467808"/>
    <lineage>
        <taxon>Eukaryota</taxon>
        <taxon>Fungi</taxon>
        <taxon>Dikarya</taxon>
        <taxon>Ascomycota</taxon>
        <taxon>Saccharomycotina</taxon>
        <taxon>Pichiomycetes</taxon>
        <taxon>Debaryomycetaceae</taxon>
        <taxon>Yamadazyma</taxon>
    </lineage>
</organism>
<proteinExistence type="predicted"/>
<dbReference type="Proteomes" id="UP001152531">
    <property type="component" value="Unassembled WGS sequence"/>
</dbReference>
<reference evidence="1" key="1">
    <citation type="submission" date="2022-06" db="EMBL/GenBank/DDBJ databases">
        <authorList>
            <person name="Legras J.-L."/>
            <person name="Devillers H."/>
            <person name="Grondin C."/>
        </authorList>
    </citation>
    <scope>NUCLEOTIDE SEQUENCE</scope>
    <source>
        <strain evidence="1">CLIB 1444</strain>
    </source>
</reference>